<dbReference type="GO" id="GO:0019136">
    <property type="term" value="F:deoxynucleoside kinase activity"/>
    <property type="evidence" value="ECO:0007669"/>
    <property type="project" value="TreeGrafter"/>
</dbReference>
<dbReference type="GO" id="GO:0005737">
    <property type="term" value="C:cytoplasm"/>
    <property type="evidence" value="ECO:0007669"/>
    <property type="project" value="TreeGrafter"/>
</dbReference>
<dbReference type="EMBL" id="RQTK01002308">
    <property type="protein sequence ID" value="RUS68568.1"/>
    <property type="molecule type" value="Genomic_DNA"/>
</dbReference>
<dbReference type="Proteomes" id="UP000271974">
    <property type="component" value="Unassembled WGS sequence"/>
</dbReference>
<proteinExistence type="predicted"/>
<dbReference type="PANTHER" id="PTHR10513:SF35">
    <property type="entry name" value="DEOXYADENOSINE KINASE"/>
    <property type="match status" value="1"/>
</dbReference>
<reference evidence="2 3" key="1">
    <citation type="submission" date="2019-01" db="EMBL/GenBank/DDBJ databases">
        <title>A draft genome assembly of the solar-powered sea slug Elysia chlorotica.</title>
        <authorList>
            <person name="Cai H."/>
            <person name="Li Q."/>
            <person name="Fang X."/>
            <person name="Li J."/>
            <person name="Curtis N.E."/>
            <person name="Altenburger A."/>
            <person name="Shibata T."/>
            <person name="Feng M."/>
            <person name="Maeda T."/>
            <person name="Schwartz J.A."/>
            <person name="Shigenobu S."/>
            <person name="Lundholm N."/>
            <person name="Nishiyama T."/>
            <person name="Yang H."/>
            <person name="Hasebe M."/>
            <person name="Li S."/>
            <person name="Pierce S.K."/>
            <person name="Wang J."/>
        </authorList>
    </citation>
    <scope>NUCLEOTIDE SEQUENCE [LARGE SCALE GENOMIC DNA]</scope>
    <source>
        <strain evidence="2">EC2010</strain>
        <tissue evidence="2">Whole organism of an adult</tissue>
    </source>
</reference>
<evidence type="ECO:0000313" key="2">
    <source>
        <dbReference type="EMBL" id="RUS68568.1"/>
    </source>
</evidence>
<evidence type="ECO:0000313" key="3">
    <source>
        <dbReference type="Proteomes" id="UP000271974"/>
    </source>
</evidence>
<protein>
    <recommendedName>
        <fullName evidence="1">Deoxynucleoside kinase domain-containing protein</fullName>
    </recommendedName>
</protein>
<dbReference type="Gene3D" id="3.40.50.300">
    <property type="entry name" value="P-loop containing nucleotide triphosphate hydrolases"/>
    <property type="match status" value="1"/>
</dbReference>
<dbReference type="InterPro" id="IPR050566">
    <property type="entry name" value="Deoxyribonucleoside_kinase"/>
</dbReference>
<sequence>MSFRLIGALRRGARPLVICNTKCQAHLVRDVAVKHLLDEGLIQSNNVSDEVVIISGDTSPDVRKNIMGNIRKKLEGCRMFIYTTAFKVGIDINFYCFDEAYLIVDQLSPTNTPSIVDLFQCVGRSRLTRVLNIFFNVSRQKKSGVKETLIFSLDAKDLTARHLTPSYFNDKYDCCDQAGKSSFGKRFGSFSARNNSYGEEEALAKVGLSKPVLLRLRQKNGLNLHESHVVDPRPKLKLHTVFEIEPRHNFDICSEVFLCAACQEPIDTDFSNDEFSEQKFAGCRVCSCRPFCPDGDGDRDGDGRVYKGPDGFVTIPKGGESDQGYTVTRMFVALSYGENGRVCPGATVGGLSGIESLFGDRRGDKDERGGRTFESFMKEARCDFRMNNARVLSKAELKLIELLTSLLNKKDPLIDETTQRLSPDADLLPRLTNLYRRLFEEIYKNICDSSEVSDIEDYTPPMVRYFASKLLQTRECDEVKMSQRAEVPERATIISVEGPVAVGKSTLILDTMSEQVPVSLVGLCEPIDIWSNWQGTNYLELAIFGNTNNRFEFHMMVALLYRQSLLGNVFDPIRKDMLARRAVVFVERSMWSEREVFIKMGIEEGRISAT</sequence>
<dbReference type="OrthoDB" id="6216867at2759"/>
<accession>A0A3S1GYA7</accession>
<evidence type="ECO:0000259" key="1">
    <source>
        <dbReference type="Pfam" id="PF01712"/>
    </source>
</evidence>
<keyword evidence="3" id="KW-1185">Reference proteome</keyword>
<dbReference type="InterPro" id="IPR027417">
    <property type="entry name" value="P-loop_NTPase"/>
</dbReference>
<dbReference type="Pfam" id="PF01712">
    <property type="entry name" value="dNK"/>
    <property type="match status" value="1"/>
</dbReference>
<name>A0A3S1GYA7_ELYCH</name>
<dbReference type="SUPFAM" id="SSF52540">
    <property type="entry name" value="P-loop containing nucleoside triphosphate hydrolases"/>
    <property type="match status" value="1"/>
</dbReference>
<dbReference type="AlphaFoldDB" id="A0A3S1GYA7"/>
<gene>
    <name evidence="2" type="ORF">EGW08_023671</name>
</gene>
<organism evidence="2 3">
    <name type="scientific">Elysia chlorotica</name>
    <name type="common">Eastern emerald elysia</name>
    <name type="synonym">Sea slug</name>
    <dbReference type="NCBI Taxonomy" id="188477"/>
    <lineage>
        <taxon>Eukaryota</taxon>
        <taxon>Metazoa</taxon>
        <taxon>Spiralia</taxon>
        <taxon>Lophotrochozoa</taxon>
        <taxon>Mollusca</taxon>
        <taxon>Gastropoda</taxon>
        <taxon>Heterobranchia</taxon>
        <taxon>Euthyneura</taxon>
        <taxon>Panpulmonata</taxon>
        <taxon>Sacoglossa</taxon>
        <taxon>Placobranchoidea</taxon>
        <taxon>Plakobranchidae</taxon>
        <taxon>Elysia</taxon>
    </lineage>
</organism>
<comment type="caution">
    <text evidence="2">The sequence shown here is derived from an EMBL/GenBank/DDBJ whole genome shotgun (WGS) entry which is preliminary data.</text>
</comment>
<feature type="domain" description="Deoxynucleoside kinase" evidence="1">
    <location>
        <begin position="494"/>
        <end position="609"/>
    </location>
</feature>
<dbReference type="PANTHER" id="PTHR10513">
    <property type="entry name" value="DEOXYNUCLEOSIDE KINASE"/>
    <property type="match status" value="1"/>
</dbReference>
<dbReference type="InterPro" id="IPR031314">
    <property type="entry name" value="DNK_dom"/>
</dbReference>